<comment type="caution">
    <text evidence="10">The sequence shown here is derived from an EMBL/GenBank/DDBJ whole genome shotgun (WGS) entry which is preliminary data.</text>
</comment>
<dbReference type="InterPro" id="IPR008972">
    <property type="entry name" value="Cupredoxin"/>
</dbReference>
<dbReference type="InterPro" id="IPR011706">
    <property type="entry name" value="Cu-oxidase_C"/>
</dbReference>
<dbReference type="InterPro" id="IPR045087">
    <property type="entry name" value="Cu-oxidase_fam"/>
</dbReference>
<dbReference type="RefSeq" id="XP_064668481.1">
    <property type="nucleotide sequence ID" value="XM_064817894.1"/>
</dbReference>
<dbReference type="InterPro" id="IPR002355">
    <property type="entry name" value="Cu_oxidase_Cu_BS"/>
</dbReference>
<keyword evidence="2" id="KW-0479">Metal-binding</keyword>
<dbReference type="Pfam" id="PF00394">
    <property type="entry name" value="Cu-oxidase"/>
    <property type="match status" value="1"/>
</dbReference>
<dbReference type="InterPro" id="IPR017762">
    <property type="entry name" value="Multicopper_oxidase_fun"/>
</dbReference>
<gene>
    <name evidence="10" type="ORF">N656DRAFT_799634</name>
</gene>
<sequence length="692" mass="77215">MHVRTALHLLFGCWLTVPILANLAVHDHTFKPDHILRVSLRHVPLACESREDVVVNGVSPGPVLRIPEGARTWIRVYNDMKDKNLTMHWHGVTQRLAPFADGTPQATQWPIPPGHFFDYELAPEIGDAGTYFYHSHVDMQALSATGPLIVEDCGKPPYHYHDERILHFQDYFEKSDHEMMKGLNAVPFVWPGETHAVMLNGKGVAKGRSAVAGPRGGINGYFGSLEGRRPPGSDPGCVDGQPDDCCSKVGPRGEGDGDDVAGPYEAASSGLDGTSKSQGPVPVRRGNYLDIRSDCTLPVIDVEPGKTYRFRFIGGTGLSFMALGFEDHRNLTIIQVDGTEYNIPVTTNHLQLGGGQRFDVLFQAKTAEELKRMGNKSTFFLQFETRDRPETYRGYGVLRYNPNSPVPAAPSRPVLSLPTQAIDWLEYTFRPLHPEKSQWPSAEEVNRRLIIDSVQKLDNTTGQLVWELAHLSYKDTSKHTPVLIDIYQRGAAAIPNYEAALKNYGWDPATRLFPAKVGEVIEIIFQNTGSQHLPVRGLVESHPFHAHGKHYWDIGSGPGRYDADANNAKIARLGWKSTLRDTTMLFQYRNRVTPGEVTGWRGWRMRMTAPGVWMIHCHVLAHMMMGMQTVWVVGDADDIIKIPPNLSKEYFTYGGSVYGNATHPPRVYEYFDEGNKCRSAGYGATGDRTRDS</sequence>
<name>A0AAN6QRA0_9PEZI</name>
<feature type="signal peptide" evidence="6">
    <location>
        <begin position="1"/>
        <end position="21"/>
    </location>
</feature>
<accession>A0AAN6QRA0</accession>
<evidence type="ECO:0000256" key="1">
    <source>
        <dbReference type="ARBA" id="ARBA00010609"/>
    </source>
</evidence>
<feature type="chain" id="PRO_5042829039" evidence="6">
    <location>
        <begin position="22"/>
        <end position="692"/>
    </location>
</feature>
<dbReference type="InterPro" id="IPR001117">
    <property type="entry name" value="Cu-oxidase_2nd"/>
</dbReference>
<evidence type="ECO:0000313" key="10">
    <source>
        <dbReference type="EMBL" id="KAK4110911.1"/>
    </source>
</evidence>
<evidence type="ECO:0000313" key="11">
    <source>
        <dbReference type="Proteomes" id="UP001302812"/>
    </source>
</evidence>
<dbReference type="NCBIfam" id="TIGR03390">
    <property type="entry name" value="ascorbOXfungal"/>
    <property type="match status" value="1"/>
</dbReference>
<dbReference type="GO" id="GO:0005507">
    <property type="term" value="F:copper ion binding"/>
    <property type="evidence" value="ECO:0007669"/>
    <property type="project" value="InterPro"/>
</dbReference>
<dbReference type="GO" id="GO:0016491">
    <property type="term" value="F:oxidoreductase activity"/>
    <property type="evidence" value="ECO:0007669"/>
    <property type="project" value="UniProtKB-KW"/>
</dbReference>
<dbReference type="Pfam" id="PF07731">
    <property type="entry name" value="Cu-oxidase_2"/>
    <property type="match status" value="1"/>
</dbReference>
<feature type="region of interest" description="Disordered" evidence="5">
    <location>
        <begin position="246"/>
        <end position="281"/>
    </location>
</feature>
<evidence type="ECO:0000256" key="3">
    <source>
        <dbReference type="ARBA" id="ARBA00023002"/>
    </source>
</evidence>
<dbReference type="PANTHER" id="PTHR11709:SF394">
    <property type="entry name" value="FI03373P-RELATED"/>
    <property type="match status" value="1"/>
</dbReference>
<dbReference type="PANTHER" id="PTHR11709">
    <property type="entry name" value="MULTI-COPPER OXIDASE"/>
    <property type="match status" value="1"/>
</dbReference>
<evidence type="ECO:0000256" key="2">
    <source>
        <dbReference type="ARBA" id="ARBA00022723"/>
    </source>
</evidence>
<evidence type="ECO:0000259" key="9">
    <source>
        <dbReference type="Pfam" id="PF07732"/>
    </source>
</evidence>
<dbReference type="PROSITE" id="PS00080">
    <property type="entry name" value="MULTICOPPER_OXIDASE2"/>
    <property type="match status" value="1"/>
</dbReference>
<dbReference type="Pfam" id="PF07732">
    <property type="entry name" value="Cu-oxidase_3"/>
    <property type="match status" value="1"/>
</dbReference>
<keyword evidence="6" id="KW-0732">Signal</keyword>
<protein>
    <submittedName>
        <fullName evidence="10">Multicopper oxidase</fullName>
    </submittedName>
</protein>
<evidence type="ECO:0000259" key="8">
    <source>
        <dbReference type="Pfam" id="PF07731"/>
    </source>
</evidence>
<dbReference type="Proteomes" id="UP001302812">
    <property type="component" value="Unassembled WGS sequence"/>
</dbReference>
<keyword evidence="3" id="KW-0560">Oxidoreductase</keyword>
<feature type="domain" description="Plastocyanin-like" evidence="7">
    <location>
        <begin position="163"/>
        <end position="402"/>
    </location>
</feature>
<dbReference type="AlphaFoldDB" id="A0AAN6QRA0"/>
<dbReference type="Gene3D" id="2.60.40.420">
    <property type="entry name" value="Cupredoxins - blue copper proteins"/>
    <property type="match status" value="3"/>
</dbReference>
<dbReference type="GeneID" id="89942019"/>
<dbReference type="PROSITE" id="PS00079">
    <property type="entry name" value="MULTICOPPER_OXIDASE1"/>
    <property type="match status" value="1"/>
</dbReference>
<feature type="domain" description="Plastocyanin-like" evidence="8">
    <location>
        <begin position="496"/>
        <end position="635"/>
    </location>
</feature>
<evidence type="ECO:0000256" key="5">
    <source>
        <dbReference type="SAM" id="MobiDB-lite"/>
    </source>
</evidence>
<organism evidence="10 11">
    <name type="scientific">Canariomyces notabilis</name>
    <dbReference type="NCBI Taxonomy" id="2074819"/>
    <lineage>
        <taxon>Eukaryota</taxon>
        <taxon>Fungi</taxon>
        <taxon>Dikarya</taxon>
        <taxon>Ascomycota</taxon>
        <taxon>Pezizomycotina</taxon>
        <taxon>Sordariomycetes</taxon>
        <taxon>Sordariomycetidae</taxon>
        <taxon>Sordariales</taxon>
        <taxon>Chaetomiaceae</taxon>
        <taxon>Canariomyces</taxon>
    </lineage>
</organism>
<dbReference type="InterPro" id="IPR033138">
    <property type="entry name" value="Cu_oxidase_CS"/>
</dbReference>
<proteinExistence type="inferred from homology"/>
<keyword evidence="4" id="KW-0186">Copper</keyword>
<reference evidence="10" key="1">
    <citation type="journal article" date="2023" name="Mol. Phylogenet. Evol.">
        <title>Genome-scale phylogeny and comparative genomics of the fungal order Sordariales.</title>
        <authorList>
            <person name="Hensen N."/>
            <person name="Bonometti L."/>
            <person name="Westerberg I."/>
            <person name="Brannstrom I.O."/>
            <person name="Guillou S."/>
            <person name="Cros-Aarteil S."/>
            <person name="Calhoun S."/>
            <person name="Haridas S."/>
            <person name="Kuo A."/>
            <person name="Mondo S."/>
            <person name="Pangilinan J."/>
            <person name="Riley R."/>
            <person name="LaButti K."/>
            <person name="Andreopoulos B."/>
            <person name="Lipzen A."/>
            <person name="Chen C."/>
            <person name="Yan M."/>
            <person name="Daum C."/>
            <person name="Ng V."/>
            <person name="Clum A."/>
            <person name="Steindorff A."/>
            <person name="Ohm R.A."/>
            <person name="Martin F."/>
            <person name="Silar P."/>
            <person name="Natvig D.O."/>
            <person name="Lalanne C."/>
            <person name="Gautier V."/>
            <person name="Ament-Velasquez S.L."/>
            <person name="Kruys A."/>
            <person name="Hutchinson M.I."/>
            <person name="Powell A.J."/>
            <person name="Barry K."/>
            <person name="Miller A.N."/>
            <person name="Grigoriev I.V."/>
            <person name="Debuchy R."/>
            <person name="Gladieux P."/>
            <person name="Hiltunen Thoren M."/>
            <person name="Johannesson H."/>
        </authorList>
    </citation>
    <scope>NUCLEOTIDE SEQUENCE</scope>
    <source>
        <strain evidence="10">CBS 508.74</strain>
    </source>
</reference>
<dbReference type="InterPro" id="IPR011707">
    <property type="entry name" value="Cu-oxidase-like_N"/>
</dbReference>
<reference evidence="10" key="2">
    <citation type="submission" date="2023-05" db="EMBL/GenBank/DDBJ databases">
        <authorList>
            <consortium name="Lawrence Berkeley National Laboratory"/>
            <person name="Steindorff A."/>
            <person name="Hensen N."/>
            <person name="Bonometti L."/>
            <person name="Westerberg I."/>
            <person name="Brannstrom I.O."/>
            <person name="Guillou S."/>
            <person name="Cros-Aarteil S."/>
            <person name="Calhoun S."/>
            <person name="Haridas S."/>
            <person name="Kuo A."/>
            <person name="Mondo S."/>
            <person name="Pangilinan J."/>
            <person name="Riley R."/>
            <person name="Labutti K."/>
            <person name="Andreopoulos B."/>
            <person name="Lipzen A."/>
            <person name="Chen C."/>
            <person name="Yanf M."/>
            <person name="Daum C."/>
            <person name="Ng V."/>
            <person name="Clum A."/>
            <person name="Ohm R."/>
            <person name="Martin F."/>
            <person name="Silar P."/>
            <person name="Natvig D."/>
            <person name="Lalanne C."/>
            <person name="Gautier V."/>
            <person name="Ament-Velasquez S.L."/>
            <person name="Kruys A."/>
            <person name="Hutchinson M.I."/>
            <person name="Powell A.J."/>
            <person name="Barry K."/>
            <person name="Miller A.N."/>
            <person name="Grigoriev I.V."/>
            <person name="Debuchy R."/>
            <person name="Gladieux P."/>
            <person name="Thoren M.H."/>
            <person name="Johannesson H."/>
        </authorList>
    </citation>
    <scope>NUCLEOTIDE SEQUENCE</scope>
    <source>
        <strain evidence="10">CBS 508.74</strain>
    </source>
</reference>
<keyword evidence="11" id="KW-1185">Reference proteome</keyword>
<evidence type="ECO:0000256" key="4">
    <source>
        <dbReference type="ARBA" id="ARBA00023008"/>
    </source>
</evidence>
<feature type="domain" description="Plastocyanin-like" evidence="9">
    <location>
        <begin position="42"/>
        <end position="152"/>
    </location>
</feature>
<comment type="similarity">
    <text evidence="1">Belongs to the multicopper oxidase family.</text>
</comment>
<dbReference type="EMBL" id="MU853348">
    <property type="protein sequence ID" value="KAK4110911.1"/>
    <property type="molecule type" value="Genomic_DNA"/>
</dbReference>
<dbReference type="SUPFAM" id="SSF49503">
    <property type="entry name" value="Cupredoxins"/>
    <property type="match status" value="3"/>
</dbReference>
<evidence type="ECO:0000259" key="7">
    <source>
        <dbReference type="Pfam" id="PF00394"/>
    </source>
</evidence>
<evidence type="ECO:0000256" key="6">
    <source>
        <dbReference type="SAM" id="SignalP"/>
    </source>
</evidence>